<organism evidence="2 3">
    <name type="scientific">Rubroshorea leprosula</name>
    <dbReference type="NCBI Taxonomy" id="152421"/>
    <lineage>
        <taxon>Eukaryota</taxon>
        <taxon>Viridiplantae</taxon>
        <taxon>Streptophyta</taxon>
        <taxon>Embryophyta</taxon>
        <taxon>Tracheophyta</taxon>
        <taxon>Spermatophyta</taxon>
        <taxon>Magnoliopsida</taxon>
        <taxon>eudicotyledons</taxon>
        <taxon>Gunneridae</taxon>
        <taxon>Pentapetalae</taxon>
        <taxon>rosids</taxon>
        <taxon>malvids</taxon>
        <taxon>Malvales</taxon>
        <taxon>Dipterocarpaceae</taxon>
        <taxon>Rubroshorea</taxon>
    </lineage>
</organism>
<keyword evidence="3" id="KW-1185">Reference proteome</keyword>
<accession>A0AAV5IRY1</accession>
<feature type="region of interest" description="Disordered" evidence="1">
    <location>
        <begin position="103"/>
        <end position="130"/>
    </location>
</feature>
<protein>
    <submittedName>
        <fullName evidence="2">Uncharacterized protein</fullName>
    </submittedName>
</protein>
<dbReference type="SUPFAM" id="SSF56235">
    <property type="entry name" value="N-terminal nucleophile aminohydrolases (Ntn hydrolases)"/>
    <property type="match status" value="1"/>
</dbReference>
<proteinExistence type="predicted"/>
<evidence type="ECO:0000313" key="3">
    <source>
        <dbReference type="Proteomes" id="UP001054252"/>
    </source>
</evidence>
<dbReference type="Proteomes" id="UP001054252">
    <property type="component" value="Unassembled WGS sequence"/>
</dbReference>
<dbReference type="InterPro" id="IPR029055">
    <property type="entry name" value="Ntn_hydrolases_N"/>
</dbReference>
<dbReference type="EMBL" id="BPVZ01000017">
    <property type="protein sequence ID" value="GKV01381.1"/>
    <property type="molecule type" value="Genomic_DNA"/>
</dbReference>
<sequence>MFRVIPDRLKPTNQAYPYVTGTSVVALKYKDGILIAADMGDRMCLCCMSLMCSSSKEVETSSLRKTIFSLLTQPAATSTRAPTVGTCVDQAVRLATELVRKRAEDVSGAQKRRRLEEQQQQDAPQFVPRPPPVVVDLAVREVGVVTHVRGKNFPT</sequence>
<evidence type="ECO:0000256" key="1">
    <source>
        <dbReference type="SAM" id="MobiDB-lite"/>
    </source>
</evidence>
<name>A0AAV5IRY1_9ROSI</name>
<gene>
    <name evidence="2" type="ORF">SLEP1_g13938</name>
</gene>
<reference evidence="2 3" key="1">
    <citation type="journal article" date="2021" name="Commun. Biol.">
        <title>The genome of Shorea leprosula (Dipterocarpaceae) highlights the ecological relevance of drought in aseasonal tropical rainforests.</title>
        <authorList>
            <person name="Ng K.K.S."/>
            <person name="Kobayashi M.J."/>
            <person name="Fawcett J.A."/>
            <person name="Hatakeyama M."/>
            <person name="Paape T."/>
            <person name="Ng C.H."/>
            <person name="Ang C.C."/>
            <person name="Tnah L.H."/>
            <person name="Lee C.T."/>
            <person name="Nishiyama T."/>
            <person name="Sese J."/>
            <person name="O'Brien M.J."/>
            <person name="Copetti D."/>
            <person name="Mohd Noor M.I."/>
            <person name="Ong R.C."/>
            <person name="Putra M."/>
            <person name="Sireger I.Z."/>
            <person name="Indrioko S."/>
            <person name="Kosugi Y."/>
            <person name="Izuno A."/>
            <person name="Isagi Y."/>
            <person name="Lee S.L."/>
            <person name="Shimizu K.K."/>
        </authorList>
    </citation>
    <scope>NUCLEOTIDE SEQUENCE [LARGE SCALE GENOMIC DNA]</scope>
    <source>
        <strain evidence="2">214</strain>
    </source>
</reference>
<evidence type="ECO:0000313" key="2">
    <source>
        <dbReference type="EMBL" id="GKV01381.1"/>
    </source>
</evidence>
<dbReference type="AlphaFoldDB" id="A0AAV5IRY1"/>
<comment type="caution">
    <text evidence="2">The sequence shown here is derived from an EMBL/GenBank/DDBJ whole genome shotgun (WGS) entry which is preliminary data.</text>
</comment>